<dbReference type="EMBL" id="LCQD01000024">
    <property type="protein sequence ID" value="KKW11165.1"/>
    <property type="molecule type" value="Genomic_DNA"/>
</dbReference>
<accession>A0A0G1VXX4</accession>
<reference evidence="1 2" key="1">
    <citation type="journal article" date="2015" name="Nature">
        <title>rRNA introns, odd ribosomes, and small enigmatic genomes across a large radiation of phyla.</title>
        <authorList>
            <person name="Brown C.T."/>
            <person name="Hug L.A."/>
            <person name="Thomas B.C."/>
            <person name="Sharon I."/>
            <person name="Castelle C.J."/>
            <person name="Singh A."/>
            <person name="Wilkins M.J."/>
            <person name="Williams K.H."/>
            <person name="Banfield J.F."/>
        </authorList>
    </citation>
    <scope>NUCLEOTIDE SEQUENCE [LARGE SCALE GENOMIC DNA]</scope>
</reference>
<dbReference type="Proteomes" id="UP000034588">
    <property type="component" value="Unassembled WGS sequence"/>
</dbReference>
<sequence>MLFKLISSKNTVYGYRENEPFTFHGIQGNQQLPFELLWQYDREDGYDCWYYDVNNLDDLLDLLKAIAPNQVIIDYLNEVIEIYDGWRE</sequence>
<comment type="caution">
    <text evidence="1">The sequence shown here is derived from an EMBL/GenBank/DDBJ whole genome shotgun (WGS) entry which is preliminary data.</text>
</comment>
<protein>
    <submittedName>
        <fullName evidence="1">Uncharacterized protein</fullName>
    </submittedName>
</protein>
<name>A0A0G1VXX4_9BACT</name>
<evidence type="ECO:0000313" key="1">
    <source>
        <dbReference type="EMBL" id="KKW11165.1"/>
    </source>
</evidence>
<dbReference type="AlphaFoldDB" id="A0A0G1VXX4"/>
<organism evidence="1 2">
    <name type="scientific">Candidatus Gottesmanbacteria bacterium GW2011_GWB1_49_7</name>
    <dbReference type="NCBI Taxonomy" id="1618448"/>
    <lineage>
        <taxon>Bacteria</taxon>
        <taxon>Candidatus Gottesmaniibacteriota</taxon>
    </lineage>
</organism>
<proteinExistence type="predicted"/>
<evidence type="ECO:0000313" key="2">
    <source>
        <dbReference type="Proteomes" id="UP000034588"/>
    </source>
</evidence>
<gene>
    <name evidence="1" type="ORF">UY48_C0024G0006</name>
</gene>